<name>A0A4P9XQK7_9FUNG</name>
<evidence type="ECO:0000256" key="2">
    <source>
        <dbReference type="ARBA" id="ARBA00022454"/>
    </source>
</evidence>
<evidence type="ECO:0000256" key="4">
    <source>
        <dbReference type="ARBA" id="ARBA00023328"/>
    </source>
</evidence>
<comment type="subcellular location">
    <subcellularLocation>
        <location evidence="1">Chromosome</location>
        <location evidence="1">Centromere</location>
        <location evidence="1">Kinetochore</location>
    </subcellularLocation>
</comment>
<dbReference type="Pfam" id="PF00069">
    <property type="entry name" value="Pkinase"/>
    <property type="match status" value="1"/>
</dbReference>
<evidence type="ECO:0000256" key="1">
    <source>
        <dbReference type="ARBA" id="ARBA00004629"/>
    </source>
</evidence>
<evidence type="ECO:0000259" key="5">
    <source>
        <dbReference type="PROSITE" id="PS50011"/>
    </source>
</evidence>
<dbReference type="PROSITE" id="PS50011">
    <property type="entry name" value="PROTEIN_KINASE_DOM"/>
    <property type="match status" value="1"/>
</dbReference>
<dbReference type="GO" id="GO:0005524">
    <property type="term" value="F:ATP binding"/>
    <property type="evidence" value="ECO:0007669"/>
    <property type="project" value="InterPro"/>
</dbReference>
<dbReference type="PANTHER" id="PTHR14030">
    <property type="entry name" value="MITOTIC CHECKPOINT SERINE/THREONINE-PROTEIN KINASE BUB1"/>
    <property type="match status" value="1"/>
</dbReference>
<keyword evidence="6" id="KW-0418">Kinase</keyword>
<organism evidence="6 7">
    <name type="scientific">Thamnocephalis sphaerospora</name>
    <dbReference type="NCBI Taxonomy" id="78915"/>
    <lineage>
        <taxon>Eukaryota</taxon>
        <taxon>Fungi</taxon>
        <taxon>Fungi incertae sedis</taxon>
        <taxon>Zoopagomycota</taxon>
        <taxon>Zoopagomycotina</taxon>
        <taxon>Zoopagomycetes</taxon>
        <taxon>Zoopagales</taxon>
        <taxon>Sigmoideomycetaceae</taxon>
        <taxon>Thamnocephalis</taxon>
    </lineage>
</organism>
<dbReference type="GO" id="GO:0004672">
    <property type="term" value="F:protein kinase activity"/>
    <property type="evidence" value="ECO:0007669"/>
    <property type="project" value="InterPro"/>
</dbReference>
<dbReference type="SUPFAM" id="SSF56112">
    <property type="entry name" value="Protein kinase-like (PK-like)"/>
    <property type="match status" value="1"/>
</dbReference>
<protein>
    <submittedName>
        <fullName evidence="6">Kinase-like domain-containing protein</fullName>
    </submittedName>
</protein>
<accession>A0A4P9XQK7</accession>
<evidence type="ECO:0000256" key="3">
    <source>
        <dbReference type="ARBA" id="ARBA00022838"/>
    </source>
</evidence>
<dbReference type="EMBL" id="KZ992613">
    <property type="protein sequence ID" value="RKP08327.1"/>
    <property type="molecule type" value="Genomic_DNA"/>
</dbReference>
<proteinExistence type="predicted"/>
<keyword evidence="2" id="KW-0158">Chromosome</keyword>
<dbReference type="GO" id="GO:0007094">
    <property type="term" value="P:mitotic spindle assembly checkpoint signaling"/>
    <property type="evidence" value="ECO:0007669"/>
    <property type="project" value="InterPro"/>
</dbReference>
<gene>
    <name evidence="6" type="ORF">THASP1DRAFT_15824</name>
</gene>
<dbReference type="InterPro" id="IPR015661">
    <property type="entry name" value="Bub1/Mad3"/>
</dbReference>
<keyword evidence="3" id="KW-0995">Kinetochore</keyword>
<dbReference type="GO" id="GO:0000776">
    <property type="term" value="C:kinetochore"/>
    <property type="evidence" value="ECO:0007669"/>
    <property type="project" value="UniProtKB-KW"/>
</dbReference>
<dbReference type="InterPro" id="IPR000719">
    <property type="entry name" value="Prot_kinase_dom"/>
</dbReference>
<feature type="domain" description="Protein kinase" evidence="5">
    <location>
        <begin position="1"/>
        <end position="278"/>
    </location>
</feature>
<dbReference type="OrthoDB" id="248495at2759"/>
<dbReference type="Proteomes" id="UP000271241">
    <property type="component" value="Unassembled WGS sequence"/>
</dbReference>
<dbReference type="SMART" id="SM00220">
    <property type="entry name" value="S_TKc"/>
    <property type="match status" value="1"/>
</dbReference>
<evidence type="ECO:0000313" key="7">
    <source>
        <dbReference type="Proteomes" id="UP000271241"/>
    </source>
</evidence>
<dbReference type="InterPro" id="IPR011009">
    <property type="entry name" value="Kinase-like_dom_sf"/>
</dbReference>
<keyword evidence="6" id="KW-0808">Transferase</keyword>
<evidence type="ECO:0000313" key="6">
    <source>
        <dbReference type="EMBL" id="RKP08327.1"/>
    </source>
</evidence>
<reference evidence="7" key="1">
    <citation type="journal article" date="2018" name="Nat. Microbiol.">
        <title>Leveraging single-cell genomics to expand the fungal tree of life.</title>
        <authorList>
            <person name="Ahrendt S.R."/>
            <person name="Quandt C.A."/>
            <person name="Ciobanu D."/>
            <person name="Clum A."/>
            <person name="Salamov A."/>
            <person name="Andreopoulos B."/>
            <person name="Cheng J.F."/>
            <person name="Woyke T."/>
            <person name="Pelin A."/>
            <person name="Henrissat B."/>
            <person name="Reynolds N.K."/>
            <person name="Benny G.L."/>
            <person name="Smith M.E."/>
            <person name="James T.Y."/>
            <person name="Grigoriev I.V."/>
        </authorList>
    </citation>
    <scope>NUCLEOTIDE SEQUENCE [LARGE SCALE GENOMIC DNA]</scope>
    <source>
        <strain evidence="7">RSA 1356</strain>
    </source>
</reference>
<keyword evidence="7" id="KW-1185">Reference proteome</keyword>
<keyword evidence="4" id="KW-0137">Centromere</keyword>
<dbReference type="Gene3D" id="1.10.510.10">
    <property type="entry name" value="Transferase(Phosphotransferase) domain 1"/>
    <property type="match status" value="1"/>
</dbReference>
<sequence>MDDVDEHDACGYCALKVSQPANAWEAFALHTLCARLSPTARNIVISPLVFYLYQDESYLVLPYNEQGTLLDHANGRMAKGTSVDEVVAAFFVCELLRAVAQLHAVDILHGNIRPENILVRLDDDPELAAWSSTYDPTGGGGWRHKGVCLIDFRRSVDLRQYASGQRFRAGWHVDASDCPSACTDQGFRLDADWYGCATVAYALLHGRRLELRDDSQQEEGGVHSETTRLAPREQVRAGWDAALWDETFDRLLNVAPTQPDDEVEKDMAALIKRFEDWLTQHSTRPGKSLKAALNRVQLEAMDRATL</sequence>
<dbReference type="STRING" id="78915.A0A4P9XQK7"/>
<dbReference type="AlphaFoldDB" id="A0A4P9XQK7"/>